<keyword evidence="10" id="KW-1185">Reference proteome</keyword>
<evidence type="ECO:0000313" key="10">
    <source>
        <dbReference type="Proteomes" id="UP000619457"/>
    </source>
</evidence>
<dbReference type="Gene3D" id="2.40.160.60">
    <property type="entry name" value="Outer membrane protein transport protein (OMPP1/FadL/TodX)"/>
    <property type="match status" value="1"/>
</dbReference>
<keyword evidence="6" id="KW-0472">Membrane</keyword>
<dbReference type="PANTHER" id="PTHR35093:SF8">
    <property type="entry name" value="OUTER MEMBRANE PROTEIN NMB0088-RELATED"/>
    <property type="match status" value="1"/>
</dbReference>
<name>A0A918UXI1_9BACT</name>
<evidence type="ECO:0000256" key="4">
    <source>
        <dbReference type="ARBA" id="ARBA00022692"/>
    </source>
</evidence>
<dbReference type="AlphaFoldDB" id="A0A918UXI1"/>
<feature type="chain" id="PRO_5037310062" evidence="8">
    <location>
        <begin position="33"/>
        <end position="506"/>
    </location>
</feature>
<protein>
    <submittedName>
        <fullName evidence="9">Transporter</fullName>
    </submittedName>
</protein>
<reference evidence="9" key="2">
    <citation type="submission" date="2020-09" db="EMBL/GenBank/DDBJ databases">
        <authorList>
            <person name="Sun Q."/>
            <person name="Kim S."/>
        </authorList>
    </citation>
    <scope>NUCLEOTIDE SEQUENCE</scope>
    <source>
        <strain evidence="9">KCTC 12368</strain>
    </source>
</reference>
<evidence type="ECO:0000256" key="6">
    <source>
        <dbReference type="ARBA" id="ARBA00023136"/>
    </source>
</evidence>
<proteinExistence type="inferred from homology"/>
<feature type="signal peptide" evidence="8">
    <location>
        <begin position="1"/>
        <end position="32"/>
    </location>
</feature>
<dbReference type="Proteomes" id="UP000619457">
    <property type="component" value="Unassembled WGS sequence"/>
</dbReference>
<keyword evidence="4" id="KW-0812">Transmembrane</keyword>
<dbReference type="GO" id="GO:0015483">
    <property type="term" value="F:long-chain fatty acid transporting porin activity"/>
    <property type="evidence" value="ECO:0007669"/>
    <property type="project" value="TreeGrafter"/>
</dbReference>
<dbReference type="GO" id="GO:0009279">
    <property type="term" value="C:cell outer membrane"/>
    <property type="evidence" value="ECO:0007669"/>
    <property type="project" value="UniProtKB-SubCell"/>
</dbReference>
<evidence type="ECO:0000256" key="7">
    <source>
        <dbReference type="ARBA" id="ARBA00023237"/>
    </source>
</evidence>
<keyword evidence="7" id="KW-0998">Cell outer membrane</keyword>
<evidence type="ECO:0000256" key="2">
    <source>
        <dbReference type="ARBA" id="ARBA00008163"/>
    </source>
</evidence>
<evidence type="ECO:0000256" key="8">
    <source>
        <dbReference type="SAM" id="SignalP"/>
    </source>
</evidence>
<evidence type="ECO:0000256" key="3">
    <source>
        <dbReference type="ARBA" id="ARBA00022452"/>
    </source>
</evidence>
<accession>A0A918UXI1</accession>
<comment type="subcellular location">
    <subcellularLocation>
        <location evidence="1">Cell outer membrane</location>
        <topology evidence="1">Multi-pass membrane protein</topology>
    </subcellularLocation>
</comment>
<comment type="similarity">
    <text evidence="2">Belongs to the OmpP1/FadL family.</text>
</comment>
<sequence length="506" mass="56469">MEKYYTKMKKSFKVTLLALPFMAGLAMISAQGQTFDDALRYSQYNATGSARIMGIGGTQFAIGGDVSNISGNPAGLGFFRNSQVSFTTNFENWNSDSYFMGQKQSDSDFTFSLPNVSAVFAKTKNPMNTDSWRGHSFGISYNRSSNLNNQFGYYSNIESPTSILDYYSAEYNATQEPPIGDPAGLPLDVGLIVQDGNIFRPSDYTYNINDDGSVNFDSPIAPYQDEMIITEGNTSQFTFAYGGNYDNKLFIGGSVGITSVNFTSHKTYGEDFVDNHNFQATAFNIRENLNHSGSGVNLNIGLIYKPIDQINLGFTFSSPTWMQYQEGYDSDIVADFYDLDGNFDYGEEAYSNYYNPIYKLRTPLKLSAGAAFFLNKNGFISADIDYLDYSTMHLSARSFSLNDENQFIQNTATSVINYRVGGEWRINIFRLRAGTAFYADPYKDSANDRSKTQYSGGIGVKLAKMSIDLGFVHSQFDTFYRSYPTADLLTTENTDIQGLLTFGFNF</sequence>
<comment type="caution">
    <text evidence="9">The sequence shown here is derived from an EMBL/GenBank/DDBJ whole genome shotgun (WGS) entry which is preliminary data.</text>
</comment>
<gene>
    <name evidence="9" type="ORF">GCM10007049_37810</name>
</gene>
<evidence type="ECO:0000313" key="9">
    <source>
        <dbReference type="EMBL" id="GGZ40922.1"/>
    </source>
</evidence>
<dbReference type="EMBL" id="BMWX01000010">
    <property type="protein sequence ID" value="GGZ40922.1"/>
    <property type="molecule type" value="Genomic_DNA"/>
</dbReference>
<keyword evidence="5 8" id="KW-0732">Signal</keyword>
<evidence type="ECO:0000256" key="5">
    <source>
        <dbReference type="ARBA" id="ARBA00022729"/>
    </source>
</evidence>
<organism evidence="9 10">
    <name type="scientific">Echinicola pacifica</name>
    <dbReference type="NCBI Taxonomy" id="346377"/>
    <lineage>
        <taxon>Bacteria</taxon>
        <taxon>Pseudomonadati</taxon>
        <taxon>Bacteroidota</taxon>
        <taxon>Cytophagia</taxon>
        <taxon>Cytophagales</taxon>
        <taxon>Cyclobacteriaceae</taxon>
        <taxon>Echinicola</taxon>
    </lineage>
</organism>
<dbReference type="InterPro" id="IPR005017">
    <property type="entry name" value="OMPP1/FadL/TodX"/>
</dbReference>
<keyword evidence="3" id="KW-1134">Transmembrane beta strand</keyword>
<dbReference type="PANTHER" id="PTHR35093">
    <property type="entry name" value="OUTER MEMBRANE PROTEIN NMB0088-RELATED"/>
    <property type="match status" value="1"/>
</dbReference>
<dbReference type="SUPFAM" id="SSF56935">
    <property type="entry name" value="Porins"/>
    <property type="match status" value="1"/>
</dbReference>
<evidence type="ECO:0000256" key="1">
    <source>
        <dbReference type="ARBA" id="ARBA00004571"/>
    </source>
</evidence>
<reference evidence="9" key="1">
    <citation type="journal article" date="2014" name="Int. J. Syst. Evol. Microbiol.">
        <title>Complete genome sequence of Corynebacterium casei LMG S-19264T (=DSM 44701T), isolated from a smear-ripened cheese.</title>
        <authorList>
            <consortium name="US DOE Joint Genome Institute (JGI-PGF)"/>
            <person name="Walter F."/>
            <person name="Albersmeier A."/>
            <person name="Kalinowski J."/>
            <person name="Ruckert C."/>
        </authorList>
    </citation>
    <scope>NUCLEOTIDE SEQUENCE</scope>
    <source>
        <strain evidence="9">KCTC 12368</strain>
    </source>
</reference>